<organism evidence="2 3">
    <name type="scientific">Beauveria brongniartii RCEF 3172</name>
    <dbReference type="NCBI Taxonomy" id="1081107"/>
    <lineage>
        <taxon>Eukaryota</taxon>
        <taxon>Fungi</taxon>
        <taxon>Dikarya</taxon>
        <taxon>Ascomycota</taxon>
        <taxon>Pezizomycotina</taxon>
        <taxon>Sordariomycetes</taxon>
        <taxon>Hypocreomycetidae</taxon>
        <taxon>Hypocreales</taxon>
        <taxon>Cordycipitaceae</taxon>
        <taxon>Beauveria</taxon>
        <taxon>Beauveria brongniartii</taxon>
    </lineage>
</organism>
<reference evidence="2 3" key="1">
    <citation type="journal article" date="2016" name="Genome Biol. Evol.">
        <title>Divergent and convergent evolution of fungal pathogenicity.</title>
        <authorList>
            <person name="Shang Y."/>
            <person name="Xiao G."/>
            <person name="Zheng P."/>
            <person name="Cen K."/>
            <person name="Zhan S."/>
            <person name="Wang C."/>
        </authorList>
    </citation>
    <scope>NUCLEOTIDE SEQUENCE [LARGE SCALE GENOMIC DNA]</scope>
    <source>
        <strain evidence="2 3">RCEF 3172</strain>
    </source>
</reference>
<dbReference type="InterPro" id="IPR016181">
    <property type="entry name" value="Acyl_CoA_acyltransferase"/>
</dbReference>
<protein>
    <submittedName>
        <fullName evidence="2">Acyl-CoA N-acyltransferase</fullName>
    </submittedName>
</protein>
<feature type="region of interest" description="Disordered" evidence="1">
    <location>
        <begin position="35"/>
        <end position="56"/>
    </location>
</feature>
<dbReference type="EMBL" id="AZHA01000032">
    <property type="protein sequence ID" value="OAA37064.1"/>
    <property type="molecule type" value="Genomic_DNA"/>
</dbReference>
<keyword evidence="3" id="KW-1185">Reference proteome</keyword>
<dbReference type="AlphaFoldDB" id="A0A166YMH8"/>
<name>A0A166YMH8_9HYPO</name>
<dbReference type="OrthoDB" id="410198at2759"/>
<dbReference type="Gene3D" id="3.40.630.30">
    <property type="match status" value="1"/>
</dbReference>
<accession>A0A166YMH8</accession>
<evidence type="ECO:0000256" key="1">
    <source>
        <dbReference type="SAM" id="MobiDB-lite"/>
    </source>
</evidence>
<sequence>MVFVKAVDVDVGSIVGYGGWVFPHVKQASIPWIGPADAKSQEQGPKTQAGGKVTQQPDFQREPDAIERLHALGDEDMQCFQYKVIPAGEPCMIVMGIAVAPAHQSRGVSAALSSGTAVDAYGKAGFEPVRVLHLDLDEYAPRPPRDNEPVMGKKGSGKWGHYVVQHMKREPREANAETM</sequence>
<dbReference type="GO" id="GO:0016746">
    <property type="term" value="F:acyltransferase activity"/>
    <property type="evidence" value="ECO:0007669"/>
    <property type="project" value="UniProtKB-KW"/>
</dbReference>
<gene>
    <name evidence="2" type="ORF">BBO_07763</name>
</gene>
<evidence type="ECO:0000313" key="2">
    <source>
        <dbReference type="EMBL" id="OAA37064.1"/>
    </source>
</evidence>
<keyword evidence="2" id="KW-0808">Transferase</keyword>
<keyword evidence="2" id="KW-0012">Acyltransferase</keyword>
<dbReference type="SUPFAM" id="SSF55729">
    <property type="entry name" value="Acyl-CoA N-acyltransferases (Nat)"/>
    <property type="match status" value="1"/>
</dbReference>
<evidence type="ECO:0000313" key="3">
    <source>
        <dbReference type="Proteomes" id="UP000076863"/>
    </source>
</evidence>
<proteinExistence type="predicted"/>
<dbReference type="Proteomes" id="UP000076863">
    <property type="component" value="Unassembled WGS sequence"/>
</dbReference>
<comment type="caution">
    <text evidence="2">The sequence shown here is derived from an EMBL/GenBank/DDBJ whole genome shotgun (WGS) entry which is preliminary data.</text>
</comment>